<reference evidence="4" key="1">
    <citation type="journal article" date="2019" name="Int. J. Syst. Evol. Microbiol.">
        <title>The Global Catalogue of Microorganisms (GCM) 10K type strain sequencing project: providing services to taxonomists for standard genome sequencing and annotation.</title>
        <authorList>
            <consortium name="The Broad Institute Genomics Platform"/>
            <consortium name="The Broad Institute Genome Sequencing Center for Infectious Disease"/>
            <person name="Wu L."/>
            <person name="Ma J."/>
        </authorList>
    </citation>
    <scope>NUCLEOTIDE SEQUENCE [LARGE SCALE GENOMIC DNA]</scope>
    <source>
        <strain evidence="4">CECT 7806</strain>
    </source>
</reference>
<feature type="compositionally biased region" description="Basic and acidic residues" evidence="2">
    <location>
        <begin position="33"/>
        <end position="43"/>
    </location>
</feature>
<feature type="coiled-coil region" evidence="1">
    <location>
        <begin position="101"/>
        <end position="160"/>
    </location>
</feature>
<dbReference type="Proteomes" id="UP001244297">
    <property type="component" value="Unassembled WGS sequence"/>
</dbReference>
<evidence type="ECO:0000256" key="2">
    <source>
        <dbReference type="SAM" id="MobiDB-lite"/>
    </source>
</evidence>
<evidence type="ECO:0000313" key="3">
    <source>
        <dbReference type="EMBL" id="MDN3569530.1"/>
    </source>
</evidence>
<organism evidence="3 4">
    <name type="scientific">Methylobacterium longum</name>
    <dbReference type="NCBI Taxonomy" id="767694"/>
    <lineage>
        <taxon>Bacteria</taxon>
        <taxon>Pseudomonadati</taxon>
        <taxon>Pseudomonadota</taxon>
        <taxon>Alphaproteobacteria</taxon>
        <taxon>Hyphomicrobiales</taxon>
        <taxon>Methylobacteriaceae</taxon>
        <taxon>Methylobacterium</taxon>
    </lineage>
</organism>
<evidence type="ECO:0000313" key="4">
    <source>
        <dbReference type="Proteomes" id="UP001244297"/>
    </source>
</evidence>
<dbReference type="EMBL" id="JAUFPT010000006">
    <property type="protein sequence ID" value="MDN3569530.1"/>
    <property type="molecule type" value="Genomic_DNA"/>
</dbReference>
<keyword evidence="1" id="KW-0175">Coiled coil</keyword>
<comment type="caution">
    <text evidence="3">The sequence shown here is derived from an EMBL/GenBank/DDBJ whole genome shotgun (WGS) entry which is preliminary data.</text>
</comment>
<protein>
    <submittedName>
        <fullName evidence="3">ATPase</fullName>
    </submittedName>
</protein>
<evidence type="ECO:0000256" key="1">
    <source>
        <dbReference type="SAM" id="Coils"/>
    </source>
</evidence>
<sequence>MSEPARSTPPIDAGTRTAPGPLRDWLAAMKTHSPAETRSEPRAPEMSPESKGARPAEASWSPRIVEPAVPQNETVEDADLSELMAENLMLKAKLRLEAERKDELQAILAQEIRALREHIREEMGSLEDLRAEQEEVRAEREALKAERARLLAECEAMRLEHDRVRVERDVLRTEAVTLAGERDALREERDLWRARTEALAQPLFQMQKR</sequence>
<dbReference type="RefSeq" id="WP_238286708.1">
    <property type="nucleotide sequence ID" value="NZ_BPQS01000007.1"/>
</dbReference>
<accession>A0ABT8AIP9</accession>
<feature type="region of interest" description="Disordered" evidence="2">
    <location>
        <begin position="1"/>
        <end position="71"/>
    </location>
</feature>
<gene>
    <name evidence="3" type="ORF">QWZ18_02685</name>
</gene>
<proteinExistence type="predicted"/>
<keyword evidence="4" id="KW-1185">Reference proteome</keyword>
<name>A0ABT8AIP9_9HYPH</name>